<evidence type="ECO:0000313" key="14">
    <source>
        <dbReference type="EMBL" id="PNP26496.1"/>
    </source>
</evidence>
<feature type="binding site" evidence="9">
    <location>
        <position position="218"/>
    </location>
    <ligand>
        <name>pyridoxal 5'-phosphate</name>
        <dbReference type="ChEBI" id="CHEBI:597326"/>
    </ligand>
</feature>
<dbReference type="EMBL" id="VTYF01000001">
    <property type="protein sequence ID" value="NOI07404.1"/>
    <property type="molecule type" value="Genomic_DNA"/>
</dbReference>
<organism evidence="13 16">
    <name type="scientific">Vibrio alginolyticus</name>
    <dbReference type="NCBI Taxonomy" id="663"/>
    <lineage>
        <taxon>Bacteria</taxon>
        <taxon>Pseudomonadati</taxon>
        <taxon>Pseudomonadota</taxon>
        <taxon>Gammaproteobacteria</taxon>
        <taxon>Vibrionales</taxon>
        <taxon>Vibrionaceae</taxon>
        <taxon>Vibrio</taxon>
    </lineage>
</organism>
<reference evidence="14 15" key="1">
    <citation type="submission" date="2017-12" db="EMBL/GenBank/DDBJ databases">
        <title>FDA dAtabase for Regulatory Grade micrObial Sequences (FDA-ARGOS): Supporting development and validation of Infectious Disease Dx tests.</title>
        <authorList>
            <person name="Hoffmann M."/>
            <person name="Allard M."/>
            <person name="Evans P."/>
            <person name="Brown E."/>
            <person name="Tallon L.J."/>
            <person name="Sadzewicz L."/>
            <person name="Sengamalay N."/>
            <person name="Ott S."/>
            <person name="Godinez A."/>
            <person name="Nagaraj S."/>
            <person name="Vavikolanu K."/>
            <person name="Aluvathingal J."/>
            <person name="Nadendla S."/>
            <person name="Hobson J."/>
            <person name="Sichtig H."/>
        </authorList>
    </citation>
    <scope>NUCLEOTIDE SEQUENCE [LARGE SCALE GENOMIC DNA]</scope>
    <source>
        <strain evidence="15">ATCC 17749</strain>
        <strain evidence="14">FDAARGOS_97</strain>
    </source>
</reference>
<evidence type="ECO:0000256" key="8">
    <source>
        <dbReference type="ARBA" id="ARBA00047715"/>
    </source>
</evidence>
<dbReference type="EMBL" id="LOSN02000001">
    <property type="protein sequence ID" value="PNP26496.1"/>
    <property type="molecule type" value="Genomic_DNA"/>
</dbReference>
<evidence type="ECO:0000313" key="16">
    <source>
        <dbReference type="Proteomes" id="UP000532247"/>
    </source>
</evidence>
<dbReference type="Proteomes" id="UP000714625">
    <property type="component" value="Unassembled WGS sequence"/>
</dbReference>
<comment type="cofactor">
    <cofactor evidence="1 9 10">
        <name>pyridoxal 5'-phosphate</name>
        <dbReference type="ChEBI" id="CHEBI:597326"/>
    </cofactor>
</comment>
<comment type="similarity">
    <text evidence="3 9">Belongs to the class-II pyridoxal-phosphate-dependent aminotransferase family. BioF subfamily.</text>
</comment>
<proteinExistence type="inferred from homology"/>
<feature type="binding site" evidence="9">
    <location>
        <position position="190"/>
    </location>
    <ligand>
        <name>pyridoxal 5'-phosphate</name>
        <dbReference type="ChEBI" id="CHEBI:597326"/>
    </ligand>
</feature>
<dbReference type="InterPro" id="IPR001917">
    <property type="entry name" value="Aminotrans_II_pyridoxalP_BS"/>
</dbReference>
<keyword evidence="7 9" id="KW-0663">Pyridoxal phosphate</keyword>
<name>A0A7Y4AYL1_VIBAL</name>
<dbReference type="InterPro" id="IPR050087">
    <property type="entry name" value="AON_synthase_class-II"/>
</dbReference>
<dbReference type="EC" id="2.3.1.47" evidence="9"/>
<dbReference type="PROSITE" id="PS00599">
    <property type="entry name" value="AA_TRANSFER_CLASS_2"/>
    <property type="match status" value="1"/>
</dbReference>
<gene>
    <name evidence="9 13" type="primary">bioF</name>
    <name evidence="14" type="ORF">AL553_008615</name>
    <name evidence="13" type="ORF">F0254_00820</name>
    <name evidence="12" type="ORF">GHY86_17685</name>
</gene>
<comment type="function">
    <text evidence="9">Catalyzes the decarboxylative condensation of pimeloyl-[acyl-carrier protein] and L-alanine to produce 8-amino-7-oxononanoate (AON), [acyl-carrier protein], and carbon dioxide.</text>
</comment>
<evidence type="ECO:0000256" key="2">
    <source>
        <dbReference type="ARBA" id="ARBA00004746"/>
    </source>
</evidence>
<reference evidence="13 16" key="2">
    <citation type="submission" date="2019-09" db="EMBL/GenBank/DDBJ databases">
        <title>Draft genome sequencing and comparative genomics of hatchery-associated Vibrios.</title>
        <authorList>
            <person name="Kehlet-Delgado H."/>
            <person name="Mueller R.S."/>
        </authorList>
    </citation>
    <scope>NUCLEOTIDE SEQUENCE [LARGE SCALE GENOMIC DNA]</scope>
    <source>
        <strain evidence="13 16">081416A</strain>
    </source>
</reference>
<dbReference type="Gene3D" id="3.90.1150.10">
    <property type="entry name" value="Aspartate Aminotransferase, domain 1"/>
    <property type="match status" value="1"/>
</dbReference>
<keyword evidence="6 9" id="KW-0093">Biotin biosynthesis</keyword>
<dbReference type="InterPro" id="IPR004839">
    <property type="entry name" value="Aminotransferase_I/II_large"/>
</dbReference>
<dbReference type="InterPro" id="IPR015421">
    <property type="entry name" value="PyrdxlP-dep_Trfase_major"/>
</dbReference>
<accession>A0A7Y4AYL1</accession>
<feature type="binding site" evidence="9">
    <location>
        <begin position="121"/>
        <end position="122"/>
    </location>
    <ligand>
        <name>pyridoxal 5'-phosphate</name>
        <dbReference type="ChEBI" id="CHEBI:597326"/>
    </ligand>
</feature>
<dbReference type="GO" id="GO:0030170">
    <property type="term" value="F:pyridoxal phosphate binding"/>
    <property type="evidence" value="ECO:0007669"/>
    <property type="project" value="UniProtKB-UniRule"/>
</dbReference>
<dbReference type="Proteomes" id="UP000054316">
    <property type="component" value="Unassembled WGS sequence"/>
</dbReference>
<keyword evidence="5 9" id="KW-0808">Transferase</keyword>
<feature type="binding site" evidence="9">
    <location>
        <position position="360"/>
    </location>
    <ligand>
        <name>substrate</name>
    </ligand>
</feature>
<feature type="modified residue" description="N6-(pyridoxal phosphate)lysine" evidence="9 10">
    <location>
        <position position="247"/>
    </location>
</feature>
<dbReference type="CDD" id="cd06454">
    <property type="entry name" value="KBL_like"/>
    <property type="match status" value="1"/>
</dbReference>
<feature type="binding site" evidence="9">
    <location>
        <position position="34"/>
    </location>
    <ligand>
        <name>substrate</name>
    </ligand>
</feature>
<evidence type="ECO:0000256" key="10">
    <source>
        <dbReference type="PIRSR" id="PIRSR604723-51"/>
    </source>
</evidence>
<evidence type="ECO:0000256" key="1">
    <source>
        <dbReference type="ARBA" id="ARBA00001933"/>
    </source>
</evidence>
<keyword evidence="15" id="KW-1185">Reference proteome</keyword>
<evidence type="ECO:0000256" key="7">
    <source>
        <dbReference type="ARBA" id="ARBA00022898"/>
    </source>
</evidence>
<evidence type="ECO:0000313" key="15">
    <source>
        <dbReference type="Proteomes" id="UP000054316"/>
    </source>
</evidence>
<keyword evidence="13" id="KW-0012">Acyltransferase</keyword>
<dbReference type="Gene3D" id="3.40.640.10">
    <property type="entry name" value="Type I PLP-dependent aspartate aminotransferase-like (Major domain)"/>
    <property type="match status" value="1"/>
</dbReference>
<evidence type="ECO:0000256" key="9">
    <source>
        <dbReference type="HAMAP-Rule" id="MF_01693"/>
    </source>
</evidence>
<dbReference type="GO" id="GO:0009102">
    <property type="term" value="P:biotin biosynthetic process"/>
    <property type="evidence" value="ECO:0007669"/>
    <property type="project" value="UniProtKB-UniRule"/>
</dbReference>
<sequence>MLPVRQKTTFSTMPAFKSRIESALAERKTQGLNRSMNVVFAGNQSVLEHEGRRYINFSSNDYLGLANDQALVRAWQQGLSVYGSGSGASPMVTGFSAAHSNLEAALTEWLGYDRAILFGSGFSANQALLFTLLEKSDVLIQDRLNHASLMEAGALSPAKMKRFKHNDIEHLKSLINSEDNHLVVTEGVFSMDGDCAPLSDIAEVTRSHDAWFAVDDAHGIGVLGQSGGGSCELATVKPEILIVTFGKAFGMSGAAILCDHATGDFLTQFARHHVYSTAMPPAQAYALTHAVSMVQEQSWRREKLSELSEVYRDSLSDLEGFVETQTSIKPFLIGESELALRVAGACRQNGIWVTAIRPPTVPKGTSRLRITLTANHTNEQVKTLSIALKQALGAL</sequence>
<evidence type="ECO:0000256" key="5">
    <source>
        <dbReference type="ARBA" id="ARBA00022679"/>
    </source>
</evidence>
<dbReference type="EMBL" id="AAXMUW010000041">
    <property type="protein sequence ID" value="EGQ9136964.1"/>
    <property type="molecule type" value="Genomic_DNA"/>
</dbReference>
<dbReference type="UniPathway" id="UPA00078"/>
<evidence type="ECO:0000313" key="13">
    <source>
        <dbReference type="EMBL" id="NOI07404.1"/>
    </source>
</evidence>
<comment type="caution">
    <text evidence="13">The sequence shown here is derived from an EMBL/GenBank/DDBJ whole genome shotgun (WGS) entry which is preliminary data.</text>
</comment>
<dbReference type="SUPFAM" id="SSF53383">
    <property type="entry name" value="PLP-dependent transferases"/>
    <property type="match status" value="1"/>
</dbReference>
<comment type="pathway">
    <text evidence="2 9">Cofactor biosynthesis; biotin biosynthesis.</text>
</comment>
<dbReference type="Proteomes" id="UP000532247">
    <property type="component" value="Unassembled WGS sequence"/>
</dbReference>
<dbReference type="InterPro" id="IPR015422">
    <property type="entry name" value="PyrdxlP-dep_Trfase_small"/>
</dbReference>
<feature type="binding site" evidence="9">
    <location>
        <position position="146"/>
    </location>
    <ligand>
        <name>substrate</name>
    </ligand>
</feature>
<dbReference type="InterPro" id="IPR015424">
    <property type="entry name" value="PyrdxlP-dep_Trfase"/>
</dbReference>
<dbReference type="GO" id="GO:0008710">
    <property type="term" value="F:8-amino-7-oxononanoate synthase activity"/>
    <property type="evidence" value="ECO:0007669"/>
    <property type="project" value="UniProtKB-UniRule"/>
</dbReference>
<evidence type="ECO:0000256" key="4">
    <source>
        <dbReference type="ARBA" id="ARBA00011738"/>
    </source>
</evidence>
<dbReference type="AlphaFoldDB" id="A0A7Y4AYL1"/>
<comment type="catalytic activity">
    <reaction evidence="8 9">
        <text>6-carboxyhexanoyl-[ACP] + L-alanine + H(+) = (8S)-8-amino-7-oxononanoate + holo-[ACP] + CO2</text>
        <dbReference type="Rhea" id="RHEA:42288"/>
        <dbReference type="Rhea" id="RHEA-COMP:9685"/>
        <dbReference type="Rhea" id="RHEA-COMP:9955"/>
        <dbReference type="ChEBI" id="CHEBI:15378"/>
        <dbReference type="ChEBI" id="CHEBI:16526"/>
        <dbReference type="ChEBI" id="CHEBI:57972"/>
        <dbReference type="ChEBI" id="CHEBI:64479"/>
        <dbReference type="ChEBI" id="CHEBI:78846"/>
        <dbReference type="ChEBI" id="CHEBI:149468"/>
        <dbReference type="EC" id="2.3.1.47"/>
    </reaction>
</comment>
<evidence type="ECO:0000256" key="3">
    <source>
        <dbReference type="ARBA" id="ARBA00010008"/>
    </source>
</evidence>
<dbReference type="InterPro" id="IPR022834">
    <property type="entry name" value="AONS_Proteobacteria"/>
</dbReference>
<evidence type="ECO:0000259" key="11">
    <source>
        <dbReference type="Pfam" id="PF00155"/>
    </source>
</evidence>
<evidence type="ECO:0000313" key="12">
    <source>
        <dbReference type="EMBL" id="EGQ9136964.1"/>
    </source>
</evidence>
<evidence type="ECO:0000256" key="6">
    <source>
        <dbReference type="ARBA" id="ARBA00022756"/>
    </source>
</evidence>
<feature type="domain" description="Aminotransferase class I/classII large" evidence="11">
    <location>
        <begin position="54"/>
        <end position="384"/>
    </location>
</feature>
<feature type="binding site" evidence="9">
    <location>
        <position position="244"/>
    </location>
    <ligand>
        <name>pyridoxal 5'-phosphate</name>
        <dbReference type="ChEBI" id="CHEBI:597326"/>
    </ligand>
</feature>
<comment type="subunit">
    <text evidence="4 9">Homodimer.</text>
</comment>
<dbReference type="PANTHER" id="PTHR13693">
    <property type="entry name" value="CLASS II AMINOTRANSFERASE/8-AMINO-7-OXONONANOATE SYNTHASE"/>
    <property type="match status" value="1"/>
</dbReference>
<dbReference type="NCBIfam" id="TIGR00858">
    <property type="entry name" value="bioF"/>
    <property type="match status" value="1"/>
</dbReference>
<protein>
    <recommendedName>
        <fullName evidence="9">8-amino-7-oxononanoate synthase</fullName>
        <shortName evidence="9">AONS</shortName>
        <ecNumber evidence="9">2.3.1.47</ecNumber>
    </recommendedName>
    <alternativeName>
        <fullName evidence="9">7-keto-8-amino-pelargonic acid synthase</fullName>
        <shortName evidence="9">7-KAP synthase</shortName>
        <shortName evidence="9">KAPA synthase</shortName>
    </alternativeName>
    <alternativeName>
        <fullName evidence="9">8-amino-7-ketopelargonate synthase</fullName>
    </alternativeName>
</protein>
<dbReference type="PANTHER" id="PTHR13693:SF100">
    <property type="entry name" value="8-AMINO-7-OXONONANOATE SYNTHASE"/>
    <property type="match status" value="1"/>
</dbReference>
<dbReference type="HAMAP" id="MF_01693">
    <property type="entry name" value="BioF_aminotrans_2"/>
    <property type="match status" value="1"/>
</dbReference>
<reference evidence="12" key="3">
    <citation type="submission" date="2019-11" db="EMBL/GenBank/DDBJ databases">
        <authorList>
            <consortium name="PulseNet: The National Subtyping Network for Foodborne Disease Surveillance"/>
            <person name="Tarr C.L."/>
            <person name="Trees E."/>
            <person name="Katz L.S."/>
            <person name="Carleton-Romer H.A."/>
            <person name="Stroika S."/>
            <person name="Kucerova Z."/>
            <person name="Roache K.F."/>
            <person name="Sabol A.L."/>
            <person name="Besser J."/>
            <person name="Gerner-Smidt P."/>
        </authorList>
    </citation>
    <scope>NUCLEOTIDE SEQUENCE</scope>
    <source>
        <strain evidence="12">PNUSAV001129</strain>
    </source>
</reference>
<dbReference type="InterPro" id="IPR004723">
    <property type="entry name" value="AONS_Archaea/Proteobacteria"/>
</dbReference>
<dbReference type="Pfam" id="PF00155">
    <property type="entry name" value="Aminotran_1_2"/>
    <property type="match status" value="1"/>
</dbReference>